<evidence type="ECO:0000313" key="10">
    <source>
        <dbReference type="EMBL" id="KJF44697.1"/>
    </source>
</evidence>
<evidence type="ECO:0000259" key="8">
    <source>
        <dbReference type="Pfam" id="PF01545"/>
    </source>
</evidence>
<dbReference type="Pfam" id="PF01545">
    <property type="entry name" value="Cation_efflux"/>
    <property type="match status" value="1"/>
</dbReference>
<comment type="similarity">
    <text evidence="2">Belongs to the cation diffusion facilitator (CDF) transporter (TC 2.A.4) family.</text>
</comment>
<dbReference type="RefSeq" id="WP_045026231.1">
    <property type="nucleotide sequence ID" value="NZ_CAJXKZ010000003.1"/>
</dbReference>
<dbReference type="PANTHER" id="PTHR43840:SF15">
    <property type="entry name" value="MITOCHONDRIAL METAL TRANSPORTER 1-RELATED"/>
    <property type="match status" value="1"/>
</dbReference>
<accession>A0A0D8JCP5</accession>
<feature type="domain" description="Cation efflux protein cytoplasmic" evidence="9">
    <location>
        <begin position="207"/>
        <end position="283"/>
    </location>
</feature>
<dbReference type="InterPro" id="IPR027469">
    <property type="entry name" value="Cation_efflux_TMD_sf"/>
</dbReference>
<keyword evidence="4 7" id="KW-0812">Transmembrane</keyword>
<evidence type="ECO:0000256" key="5">
    <source>
        <dbReference type="ARBA" id="ARBA00022989"/>
    </source>
</evidence>
<keyword evidence="5 7" id="KW-1133">Transmembrane helix</keyword>
<gene>
    <name evidence="10" type="ORF">LH29_04385</name>
</gene>
<evidence type="ECO:0000256" key="2">
    <source>
        <dbReference type="ARBA" id="ARBA00008114"/>
    </source>
</evidence>
<comment type="subcellular location">
    <subcellularLocation>
        <location evidence="1">Membrane</location>
        <topology evidence="1">Multi-pass membrane protein</topology>
    </subcellularLocation>
</comment>
<feature type="transmembrane region" description="Helical" evidence="7">
    <location>
        <begin position="179"/>
        <end position="196"/>
    </location>
</feature>
<evidence type="ECO:0000256" key="1">
    <source>
        <dbReference type="ARBA" id="ARBA00004141"/>
    </source>
</evidence>
<dbReference type="SUPFAM" id="SSF161111">
    <property type="entry name" value="Cation efflux protein transmembrane domain-like"/>
    <property type="match status" value="1"/>
</dbReference>
<dbReference type="PANTHER" id="PTHR43840">
    <property type="entry name" value="MITOCHONDRIAL METAL TRANSPORTER 1-RELATED"/>
    <property type="match status" value="1"/>
</dbReference>
<dbReference type="STRING" id="1544798.LH29_04385"/>
<reference evidence="10 11" key="1">
    <citation type="submission" date="2014-09" db="EMBL/GenBank/DDBJ databases">
        <title>Draft Genome Sequence of Draconibacterium sp. JN14CK-3.</title>
        <authorList>
            <person name="Dong C."/>
            <person name="Lai Q."/>
            <person name="Shao Z."/>
        </authorList>
    </citation>
    <scope>NUCLEOTIDE SEQUENCE [LARGE SCALE GENOMIC DNA]</scope>
    <source>
        <strain evidence="10 11">JN14CK-3</strain>
    </source>
</reference>
<dbReference type="OrthoDB" id="9806522at2"/>
<keyword evidence="3" id="KW-0813">Transport</keyword>
<dbReference type="Gene3D" id="3.30.70.1350">
    <property type="entry name" value="Cation efflux protein, cytoplasmic domain"/>
    <property type="match status" value="1"/>
</dbReference>
<dbReference type="NCBIfam" id="TIGR01297">
    <property type="entry name" value="CDF"/>
    <property type="match status" value="1"/>
</dbReference>
<sequence>MQNNRYIFREGWISIIVNTLLFGLKYWAGIVTGSVALIADAWHTLTDSVSSVIVLIGGKISSKPADDDHPFGHGRAEHIAAIIIGVLLAIVAFDFVLKSVDKFGTREQTVFGTVAWVVTIISIISKELLAQYAFFGFRKTNSTILKADAWHHRTDALSSVIILIGMLVGKYFWWTDAVLGFIVAIMIAYASFEILSKEIKSLLGESPSDDLLEKIHKTVALNCTIRVNLHHIHLHHYGNHTEMSCHIKLPPEMTLYETHEICTKIEKAIKKEFGFITTIHPEPLNDNLKTFERF</sequence>
<keyword evidence="11" id="KW-1185">Reference proteome</keyword>
<dbReference type="Gene3D" id="1.20.1510.10">
    <property type="entry name" value="Cation efflux protein transmembrane domain"/>
    <property type="match status" value="1"/>
</dbReference>
<dbReference type="AlphaFoldDB" id="A0A0D8JCP5"/>
<evidence type="ECO:0000256" key="7">
    <source>
        <dbReference type="SAM" id="Phobius"/>
    </source>
</evidence>
<protein>
    <submittedName>
        <fullName evidence="10">Cation transporter</fullName>
    </submittedName>
</protein>
<feature type="transmembrane region" description="Helical" evidence="7">
    <location>
        <begin position="79"/>
        <end position="97"/>
    </location>
</feature>
<comment type="caution">
    <text evidence="10">The sequence shown here is derived from an EMBL/GenBank/DDBJ whole genome shotgun (WGS) entry which is preliminary data.</text>
</comment>
<evidence type="ECO:0000256" key="4">
    <source>
        <dbReference type="ARBA" id="ARBA00022692"/>
    </source>
</evidence>
<evidence type="ECO:0000256" key="6">
    <source>
        <dbReference type="ARBA" id="ARBA00023136"/>
    </source>
</evidence>
<evidence type="ECO:0000259" key="9">
    <source>
        <dbReference type="Pfam" id="PF16916"/>
    </source>
</evidence>
<dbReference type="InterPro" id="IPR002524">
    <property type="entry name" value="Cation_efflux"/>
</dbReference>
<dbReference type="InterPro" id="IPR036837">
    <property type="entry name" value="Cation_efflux_CTD_sf"/>
</dbReference>
<evidence type="ECO:0000256" key="3">
    <source>
        <dbReference type="ARBA" id="ARBA00022448"/>
    </source>
</evidence>
<name>A0A0D8JCP5_9BACT</name>
<keyword evidence="6 7" id="KW-0472">Membrane</keyword>
<dbReference type="GO" id="GO:0016020">
    <property type="term" value="C:membrane"/>
    <property type="evidence" value="ECO:0007669"/>
    <property type="project" value="UniProtKB-SubCell"/>
</dbReference>
<evidence type="ECO:0000313" key="11">
    <source>
        <dbReference type="Proteomes" id="UP000032544"/>
    </source>
</evidence>
<dbReference type="GO" id="GO:0008324">
    <property type="term" value="F:monoatomic cation transmembrane transporter activity"/>
    <property type="evidence" value="ECO:0007669"/>
    <property type="project" value="InterPro"/>
</dbReference>
<dbReference type="InterPro" id="IPR050291">
    <property type="entry name" value="CDF_Transporter"/>
</dbReference>
<dbReference type="InterPro" id="IPR058533">
    <property type="entry name" value="Cation_efflux_TM"/>
</dbReference>
<feature type="domain" description="Cation efflux protein transmembrane" evidence="8">
    <location>
        <begin position="12"/>
        <end position="203"/>
    </location>
</feature>
<dbReference type="Pfam" id="PF16916">
    <property type="entry name" value="ZT_dimer"/>
    <property type="match status" value="1"/>
</dbReference>
<dbReference type="PATRIC" id="fig|1544798.3.peg.893"/>
<dbReference type="InterPro" id="IPR027470">
    <property type="entry name" value="Cation_efflux_CTD"/>
</dbReference>
<proteinExistence type="inferred from homology"/>
<dbReference type="SUPFAM" id="SSF160240">
    <property type="entry name" value="Cation efflux protein cytoplasmic domain-like"/>
    <property type="match status" value="1"/>
</dbReference>
<dbReference type="FunFam" id="1.20.1510.10:FF:000006">
    <property type="entry name" value="Divalent cation efflux transporter"/>
    <property type="match status" value="1"/>
</dbReference>
<dbReference type="EMBL" id="JRHC01000001">
    <property type="protein sequence ID" value="KJF44697.1"/>
    <property type="molecule type" value="Genomic_DNA"/>
</dbReference>
<dbReference type="Proteomes" id="UP000032544">
    <property type="component" value="Unassembled WGS sequence"/>
</dbReference>
<feature type="transmembrane region" description="Helical" evidence="7">
    <location>
        <begin position="109"/>
        <end position="135"/>
    </location>
</feature>
<organism evidence="10 11">
    <name type="scientific">Draconibacterium sediminis</name>
    <dbReference type="NCBI Taxonomy" id="1544798"/>
    <lineage>
        <taxon>Bacteria</taxon>
        <taxon>Pseudomonadati</taxon>
        <taxon>Bacteroidota</taxon>
        <taxon>Bacteroidia</taxon>
        <taxon>Marinilabiliales</taxon>
        <taxon>Prolixibacteraceae</taxon>
        <taxon>Draconibacterium</taxon>
    </lineage>
</organism>